<dbReference type="Pfam" id="PF11199">
    <property type="entry name" value="DUF2891"/>
    <property type="match status" value="1"/>
</dbReference>
<dbReference type="InterPro" id="IPR021365">
    <property type="entry name" value="DUF2891"/>
</dbReference>
<comment type="caution">
    <text evidence="1">The sequence shown here is derived from an EMBL/GenBank/DDBJ whole genome shotgun (WGS) entry which is preliminary data.</text>
</comment>
<dbReference type="OrthoDB" id="172835at2157"/>
<dbReference type="Proteomes" id="UP000292704">
    <property type="component" value="Unassembled WGS sequence"/>
</dbReference>
<sequence length="363" mass="40909">MTFPDDVETSTVLSGYSDPFGSDAAETLSRHPLESIETEFPHFVRSIDSPDGVERPSEQHPVFYGCYDWHSAVHSHWSLVRQLRLFDDHPARSEIVASLDARFTADNIDREVDYFDANASFEKPYGWAWLLHLVSELSLWDDDRADEWKSILEPLERTIVALVESDFLSQDRPFRVGTHQNSAFVLHCILDYARTVDDASLEAAVSETAVEFFADDRDAPVEYEPLGWDFLSPSLTEADLMRRVYDRDEFAVWIDGFLPDVTASPYDSILEPVPAASNPDEDVAYHLLGLNVSKAWCLAGIASTLGDHRYADLFERSAERHVESGLNPAFTEHYAGSHWLSSFVLYLLTRNDGGIAPASTPLE</sequence>
<reference evidence="1 2" key="1">
    <citation type="submission" date="2019-02" db="EMBL/GenBank/DDBJ databases">
        <title>Genome analysis provides insights into bioremediation potentialities and Haloocin production by Natrinema altunense strain 4.1R isolated from Chott Douz in Tunisian desert.</title>
        <authorList>
            <person name="Najjari A."/>
            <person name="Youssef N."/>
            <person name="Ben Dhia O."/>
            <person name="Ferjani R."/>
            <person name="El Hidri D."/>
            <person name="Ouzari H.I."/>
            <person name="Cherif A."/>
        </authorList>
    </citation>
    <scope>NUCLEOTIDE SEQUENCE [LARGE SCALE GENOMIC DNA]</scope>
    <source>
        <strain evidence="1 2">4.1R</strain>
    </source>
</reference>
<dbReference type="AlphaFoldDB" id="A0A482Y754"/>
<accession>A0A482Y754</accession>
<organism evidence="1 2">
    <name type="scientific">Natrinema altunense</name>
    <dbReference type="NCBI Taxonomy" id="222984"/>
    <lineage>
        <taxon>Archaea</taxon>
        <taxon>Methanobacteriati</taxon>
        <taxon>Methanobacteriota</taxon>
        <taxon>Stenosarchaea group</taxon>
        <taxon>Halobacteria</taxon>
        <taxon>Halobacteriales</taxon>
        <taxon>Natrialbaceae</taxon>
        <taxon>Natrinema</taxon>
    </lineage>
</organism>
<evidence type="ECO:0000313" key="1">
    <source>
        <dbReference type="EMBL" id="RZH68687.1"/>
    </source>
</evidence>
<proteinExistence type="predicted"/>
<dbReference type="EMBL" id="SHMR01000001">
    <property type="protein sequence ID" value="RZH68687.1"/>
    <property type="molecule type" value="Genomic_DNA"/>
</dbReference>
<evidence type="ECO:0000313" key="2">
    <source>
        <dbReference type="Proteomes" id="UP000292704"/>
    </source>
</evidence>
<protein>
    <submittedName>
        <fullName evidence="1">DUF2891 domain-containing protein</fullName>
    </submittedName>
</protein>
<name>A0A482Y754_9EURY</name>
<gene>
    <name evidence="1" type="ORF">ELS17_04255</name>
</gene>
<dbReference type="STRING" id="222984.GCA_000731985_00250"/>
<dbReference type="RefSeq" id="WP_130169659.1">
    <property type="nucleotide sequence ID" value="NZ_SHMR01000001.1"/>
</dbReference>